<sequence length="487" mass="56720">MDISGLFVKSQRGPNLIFYVLFIGITLILLNLKILFLRHYLRTPKLNLDDTNISTSDVVQRAERSNPNVPFVLWNRMDPRDFRANTSCALYVTPLEISFNNLYWQVQQTVDANLYFFGAYYDMRPSNGPVVRILATVDSRQAEKKSLFCQIWYEVETTPSFGQVSFHYLGDENWVGKDVRMQPYMLTCKLPANGEIPKSVSIVADRCDNATNNLKVIYNQLPREEKKKGFAVCAKTLFFENRDLPTRLVQWIEMLRILGASNISFYTFQVGEVVKRVLNYYQDTGFAISFPITMPGSIVNVPELLKIYLRKHQREREAQQLIHYNDCLYRNMDLYDYIVPLDVEELIVPVSTNSWHELFALKTISDASNKSSVFLTKNVMYHFEEKNASNDSLRDIPHLRNEERNVTAELKSFQNTKKVVLMREQEPKECFGACEMYVFRPEDARLWRYKRGLSSEANVTTDKTLWKFKHELIESTNKVLKNVGFNP</sequence>
<dbReference type="Proteomes" id="UP000494165">
    <property type="component" value="Unassembled WGS sequence"/>
</dbReference>
<keyword evidence="10" id="KW-1185">Reference proteome</keyword>
<evidence type="ECO:0000256" key="6">
    <source>
        <dbReference type="ARBA" id="ARBA00022989"/>
    </source>
</evidence>
<dbReference type="PANTHER" id="PTHR21461:SF69">
    <property type="entry name" value="GLYCOSYLTRANSFERASE FAMILY 92 PROTEIN"/>
    <property type="match status" value="1"/>
</dbReference>
<keyword evidence="5 8" id="KW-0812">Transmembrane</keyword>
<keyword evidence="4 8" id="KW-0808">Transferase</keyword>
<gene>
    <name evidence="9" type="ORF">CLODIP_2_CD01341</name>
</gene>
<evidence type="ECO:0000256" key="1">
    <source>
        <dbReference type="ARBA" id="ARBA00004167"/>
    </source>
</evidence>
<dbReference type="PANTHER" id="PTHR21461">
    <property type="entry name" value="GLYCOSYLTRANSFERASE FAMILY 92 PROTEIN"/>
    <property type="match status" value="1"/>
</dbReference>
<evidence type="ECO:0000256" key="4">
    <source>
        <dbReference type="ARBA" id="ARBA00022679"/>
    </source>
</evidence>
<evidence type="ECO:0000256" key="2">
    <source>
        <dbReference type="ARBA" id="ARBA00007647"/>
    </source>
</evidence>
<evidence type="ECO:0000313" key="9">
    <source>
        <dbReference type="EMBL" id="CAB3387982.1"/>
    </source>
</evidence>
<keyword evidence="6 8" id="KW-1133">Transmembrane helix</keyword>
<dbReference type="GO" id="GO:0016020">
    <property type="term" value="C:membrane"/>
    <property type="evidence" value="ECO:0007669"/>
    <property type="project" value="UniProtKB-SubCell"/>
</dbReference>
<dbReference type="Pfam" id="PF01697">
    <property type="entry name" value="Glyco_transf_92"/>
    <property type="match status" value="1"/>
</dbReference>
<accession>A0A8S1E3A6</accession>
<dbReference type="EMBL" id="CADEPI010000662">
    <property type="protein sequence ID" value="CAB3387982.1"/>
    <property type="molecule type" value="Genomic_DNA"/>
</dbReference>
<evidence type="ECO:0000256" key="7">
    <source>
        <dbReference type="ARBA" id="ARBA00023136"/>
    </source>
</evidence>
<dbReference type="GO" id="GO:0016757">
    <property type="term" value="F:glycosyltransferase activity"/>
    <property type="evidence" value="ECO:0007669"/>
    <property type="project" value="UniProtKB-UniRule"/>
</dbReference>
<evidence type="ECO:0000313" key="10">
    <source>
        <dbReference type="Proteomes" id="UP000494165"/>
    </source>
</evidence>
<evidence type="ECO:0000256" key="5">
    <source>
        <dbReference type="ARBA" id="ARBA00022692"/>
    </source>
</evidence>
<evidence type="ECO:0000256" key="3">
    <source>
        <dbReference type="ARBA" id="ARBA00022676"/>
    </source>
</evidence>
<proteinExistence type="inferred from homology"/>
<comment type="subcellular location">
    <subcellularLocation>
        <location evidence="1">Membrane</location>
        <topology evidence="1">Single-pass membrane protein</topology>
    </subcellularLocation>
</comment>
<dbReference type="AlphaFoldDB" id="A0A8S1E3A6"/>
<feature type="transmembrane region" description="Helical" evidence="8">
    <location>
        <begin position="16"/>
        <end position="36"/>
    </location>
</feature>
<evidence type="ECO:0000256" key="8">
    <source>
        <dbReference type="RuleBase" id="RU366017"/>
    </source>
</evidence>
<keyword evidence="3 8" id="KW-0328">Glycosyltransferase</keyword>
<protein>
    <recommendedName>
        <fullName evidence="8">Glycosyltransferase family 92 protein</fullName>
        <ecNumber evidence="8">2.4.1.-</ecNumber>
    </recommendedName>
</protein>
<dbReference type="EC" id="2.4.1.-" evidence="8"/>
<name>A0A8S1E3A6_9INSE</name>
<reference evidence="9 10" key="1">
    <citation type="submission" date="2020-04" db="EMBL/GenBank/DDBJ databases">
        <authorList>
            <person name="Alioto T."/>
            <person name="Alioto T."/>
            <person name="Gomez Garrido J."/>
        </authorList>
    </citation>
    <scope>NUCLEOTIDE SEQUENCE [LARGE SCALE GENOMIC DNA]</scope>
</reference>
<dbReference type="GO" id="GO:0005737">
    <property type="term" value="C:cytoplasm"/>
    <property type="evidence" value="ECO:0007669"/>
    <property type="project" value="TreeGrafter"/>
</dbReference>
<comment type="similarity">
    <text evidence="2 8">Belongs to the glycosyltransferase 92 family.</text>
</comment>
<dbReference type="OrthoDB" id="2017643at2759"/>
<keyword evidence="7 8" id="KW-0472">Membrane</keyword>
<comment type="caution">
    <text evidence="9">The sequence shown here is derived from an EMBL/GenBank/DDBJ whole genome shotgun (WGS) entry which is preliminary data.</text>
</comment>
<organism evidence="9 10">
    <name type="scientific">Cloeon dipterum</name>
    <dbReference type="NCBI Taxonomy" id="197152"/>
    <lineage>
        <taxon>Eukaryota</taxon>
        <taxon>Metazoa</taxon>
        <taxon>Ecdysozoa</taxon>
        <taxon>Arthropoda</taxon>
        <taxon>Hexapoda</taxon>
        <taxon>Insecta</taxon>
        <taxon>Pterygota</taxon>
        <taxon>Palaeoptera</taxon>
        <taxon>Ephemeroptera</taxon>
        <taxon>Pisciforma</taxon>
        <taxon>Baetidae</taxon>
        <taxon>Cloeon</taxon>
    </lineage>
</organism>
<dbReference type="InterPro" id="IPR008166">
    <property type="entry name" value="Glyco_transf_92"/>
</dbReference>